<dbReference type="Gene3D" id="3.30.70.1070">
    <property type="entry name" value="Sporulation related repeat"/>
    <property type="match status" value="1"/>
</dbReference>
<dbReference type="InterPro" id="IPR036680">
    <property type="entry name" value="SPOR-like_sf"/>
</dbReference>
<dbReference type="Proteomes" id="UP001595711">
    <property type="component" value="Unassembled WGS sequence"/>
</dbReference>
<evidence type="ECO:0000256" key="1">
    <source>
        <dbReference type="SAM" id="MobiDB-lite"/>
    </source>
</evidence>
<dbReference type="SUPFAM" id="SSF110997">
    <property type="entry name" value="Sporulation related repeat"/>
    <property type="match status" value="1"/>
</dbReference>
<feature type="region of interest" description="Disordered" evidence="1">
    <location>
        <begin position="23"/>
        <end position="59"/>
    </location>
</feature>
<gene>
    <name evidence="4" type="ORF">ACFOOQ_22095</name>
</gene>
<evidence type="ECO:0000313" key="5">
    <source>
        <dbReference type="Proteomes" id="UP001595711"/>
    </source>
</evidence>
<keyword evidence="5" id="KW-1185">Reference proteome</keyword>
<dbReference type="EMBL" id="JBHRYJ010000008">
    <property type="protein sequence ID" value="MFC3678252.1"/>
    <property type="molecule type" value="Genomic_DNA"/>
</dbReference>
<name>A0ABV7VNH3_9PROT</name>
<evidence type="ECO:0000313" key="4">
    <source>
        <dbReference type="EMBL" id="MFC3678252.1"/>
    </source>
</evidence>
<protein>
    <submittedName>
        <fullName evidence="4">SPOR domain-containing protein</fullName>
    </submittedName>
</protein>
<evidence type="ECO:0000259" key="3">
    <source>
        <dbReference type="PROSITE" id="PS51724"/>
    </source>
</evidence>
<dbReference type="PROSITE" id="PS51257">
    <property type="entry name" value="PROKAR_LIPOPROTEIN"/>
    <property type="match status" value="1"/>
</dbReference>
<sequence length="158" mass="16194">MTRGPATALLLALALAGLSACSSAPPPTPAMAPPIQPALAPPPPPEPPPPPAPPPPPLKYADHVASYKTMAAAQADWPKLAARFPVIQSAERQYVEVDLGGQRGKVVRLLLGGFAERNQAIAYCQQLKSAGLYCAPHDRPAAPGGAMAAAAPAVPPKH</sequence>
<dbReference type="RefSeq" id="WP_379729870.1">
    <property type="nucleotide sequence ID" value="NZ_JBHRYJ010000008.1"/>
</dbReference>
<feature type="chain" id="PRO_5047027939" evidence="2">
    <location>
        <begin position="25"/>
        <end position="158"/>
    </location>
</feature>
<dbReference type="Pfam" id="PF05036">
    <property type="entry name" value="SPOR"/>
    <property type="match status" value="1"/>
</dbReference>
<dbReference type="PROSITE" id="PS51724">
    <property type="entry name" value="SPOR"/>
    <property type="match status" value="1"/>
</dbReference>
<dbReference type="InterPro" id="IPR007730">
    <property type="entry name" value="SPOR-like_dom"/>
</dbReference>
<organism evidence="4 5">
    <name type="scientific">Ferrovibrio xuzhouensis</name>
    <dbReference type="NCBI Taxonomy" id="1576914"/>
    <lineage>
        <taxon>Bacteria</taxon>
        <taxon>Pseudomonadati</taxon>
        <taxon>Pseudomonadota</taxon>
        <taxon>Alphaproteobacteria</taxon>
        <taxon>Rhodospirillales</taxon>
        <taxon>Rhodospirillaceae</taxon>
        <taxon>Ferrovibrio</taxon>
    </lineage>
</organism>
<feature type="compositionally biased region" description="Pro residues" evidence="1">
    <location>
        <begin position="24"/>
        <end position="58"/>
    </location>
</feature>
<comment type="caution">
    <text evidence="4">The sequence shown here is derived from an EMBL/GenBank/DDBJ whole genome shotgun (WGS) entry which is preliminary data.</text>
</comment>
<proteinExistence type="predicted"/>
<evidence type="ECO:0000256" key="2">
    <source>
        <dbReference type="SAM" id="SignalP"/>
    </source>
</evidence>
<feature type="signal peptide" evidence="2">
    <location>
        <begin position="1"/>
        <end position="24"/>
    </location>
</feature>
<reference evidence="5" key="1">
    <citation type="journal article" date="2019" name="Int. J. Syst. Evol. Microbiol.">
        <title>The Global Catalogue of Microorganisms (GCM) 10K type strain sequencing project: providing services to taxonomists for standard genome sequencing and annotation.</title>
        <authorList>
            <consortium name="The Broad Institute Genomics Platform"/>
            <consortium name="The Broad Institute Genome Sequencing Center for Infectious Disease"/>
            <person name="Wu L."/>
            <person name="Ma J."/>
        </authorList>
    </citation>
    <scope>NUCLEOTIDE SEQUENCE [LARGE SCALE GENOMIC DNA]</scope>
    <source>
        <strain evidence="5">KCTC 42182</strain>
    </source>
</reference>
<accession>A0ABV7VNH3</accession>
<feature type="domain" description="SPOR" evidence="3">
    <location>
        <begin position="54"/>
        <end position="140"/>
    </location>
</feature>
<keyword evidence="2" id="KW-0732">Signal</keyword>